<comment type="caution">
    <text evidence="6">The sequence shown here is derived from an EMBL/GenBank/DDBJ whole genome shotgun (WGS) entry which is preliminary data.</text>
</comment>
<dbReference type="SUPFAM" id="SSF53474">
    <property type="entry name" value="alpha/beta-Hydrolases"/>
    <property type="match status" value="1"/>
</dbReference>
<organism evidence="6 7">
    <name type="scientific">Acidovorax temperans</name>
    <dbReference type="NCBI Taxonomy" id="80878"/>
    <lineage>
        <taxon>Bacteria</taxon>
        <taxon>Pseudomonadati</taxon>
        <taxon>Pseudomonadota</taxon>
        <taxon>Betaproteobacteria</taxon>
        <taxon>Burkholderiales</taxon>
        <taxon>Comamonadaceae</taxon>
        <taxon>Acidovorax</taxon>
    </lineage>
</organism>
<dbReference type="PROSITE" id="PS51257">
    <property type="entry name" value="PROKAR_LIPOPROTEIN"/>
    <property type="match status" value="1"/>
</dbReference>
<feature type="domain" description="Peptidase S33 tripeptidyl aminopeptidase-like C-terminal" evidence="5">
    <location>
        <begin position="447"/>
        <end position="544"/>
    </location>
</feature>
<reference evidence="6 7" key="1">
    <citation type="submission" date="2014-12" db="EMBL/GenBank/DDBJ databases">
        <title>Isolation of bacteria from lake water.</title>
        <authorList>
            <person name="Sheng K.-Y."/>
            <person name="Chin P.-S."/>
            <person name="Chan K.-G."/>
            <person name="Tan G.S."/>
        </authorList>
    </citation>
    <scope>NUCLEOTIDE SEQUENCE [LARGE SCALE GENOMIC DNA]</scope>
    <source>
        <strain evidence="6 7">KY4</strain>
    </source>
</reference>
<evidence type="ECO:0000256" key="3">
    <source>
        <dbReference type="ARBA" id="ARBA00022801"/>
    </source>
</evidence>
<evidence type="ECO:0000256" key="1">
    <source>
        <dbReference type="ARBA" id="ARBA00010088"/>
    </source>
</evidence>
<dbReference type="Pfam" id="PF08386">
    <property type="entry name" value="Abhydrolase_4"/>
    <property type="match status" value="1"/>
</dbReference>
<dbReference type="Proteomes" id="UP000032566">
    <property type="component" value="Unassembled WGS sequence"/>
</dbReference>
<dbReference type="InterPro" id="IPR051601">
    <property type="entry name" value="Serine_prot/Carboxylest_S33"/>
</dbReference>
<dbReference type="InterPro" id="IPR029058">
    <property type="entry name" value="AB_hydrolase_fold"/>
</dbReference>
<protein>
    <recommendedName>
        <fullName evidence="5">Peptidase S33 tripeptidyl aminopeptidase-like C-terminal domain-containing protein</fullName>
    </recommendedName>
</protein>
<keyword evidence="2 4" id="KW-0732">Signal</keyword>
<keyword evidence="7" id="KW-1185">Reference proteome</keyword>
<dbReference type="OrthoDB" id="5519806at2"/>
<dbReference type="STRING" id="80878.RP29_09445"/>
<evidence type="ECO:0000256" key="4">
    <source>
        <dbReference type="SAM" id="SignalP"/>
    </source>
</evidence>
<feature type="chain" id="PRO_5002320731" description="Peptidase S33 tripeptidyl aminopeptidase-like C-terminal domain-containing protein" evidence="4">
    <location>
        <begin position="27"/>
        <end position="594"/>
    </location>
</feature>
<dbReference type="PANTHER" id="PTHR43248:SF29">
    <property type="entry name" value="TRIPEPTIDYL AMINOPEPTIDASE"/>
    <property type="match status" value="1"/>
</dbReference>
<accession>A0A0D7K8W6</accession>
<gene>
    <name evidence="6" type="ORF">RP29_09445</name>
</gene>
<dbReference type="PANTHER" id="PTHR43248">
    <property type="entry name" value="2-SUCCINYL-6-HYDROXY-2,4-CYCLOHEXADIENE-1-CARBOXYLATE SYNTHASE"/>
    <property type="match status" value="1"/>
</dbReference>
<dbReference type="AlphaFoldDB" id="A0A0D7K8W6"/>
<sequence>MSKNHLRSALASALAALMAGCGGSDAPPPADPLARYQNQTVEWNDCSAYLEKDPEGYAQKLGPRLQCAQVQVPQDYQDPDAAAVTISVMRVRAAHTPQKKPHLFFNPGGPGGDGQFMALYFSRMFSLGSEQTAVGKKYLEMDASYNFVGFSPRGVGDSTNLLCIGNQLVYPTLNSQWGAEPDNVRKLTDHAQFTAQNCQKNPVAAHIHTDATARDMDLMRHLLGDEKLHYYGISYGTWLGFWYAGLFPERAGPMVLDSNMNFSRSIHEATIASKQGQALTFNEFIAPYAARHDDLLGLGANATLVKANLQSVGRQVTEALIPLNATERAESYLLTSYLATLKAAMETQRLLDQNKTLADIADILQSEIHIPNEPLDAAFKLAAQRMVSNLQAQATPGHYEAPQLFYLSSMDSVFDTVVCNDEPLLNKDQDHWVKTGFALAQALPIVANAVARQPCIHWKDRKAYTKPTMEALQSASVLMLQSQYDVPTPSSGALETFAQLPAARMVYVENEGGHGLLFYGTECVDLAVYDHLLGKPPAPRQTTCQGKPLALDEKPAKALGPVQAAHFSDPEQAQRLYQRLRQGLDATTRHGRAF</sequence>
<evidence type="ECO:0000313" key="7">
    <source>
        <dbReference type="Proteomes" id="UP000032566"/>
    </source>
</evidence>
<dbReference type="GO" id="GO:0016787">
    <property type="term" value="F:hydrolase activity"/>
    <property type="evidence" value="ECO:0007669"/>
    <property type="project" value="UniProtKB-KW"/>
</dbReference>
<evidence type="ECO:0000313" key="6">
    <source>
        <dbReference type="EMBL" id="KJA10781.1"/>
    </source>
</evidence>
<keyword evidence="3" id="KW-0378">Hydrolase</keyword>
<proteinExistence type="inferred from homology"/>
<evidence type="ECO:0000256" key="2">
    <source>
        <dbReference type="ARBA" id="ARBA00022729"/>
    </source>
</evidence>
<name>A0A0D7K8W6_9BURK</name>
<dbReference type="RefSeq" id="WP_044397753.1">
    <property type="nucleotide sequence ID" value="NZ_JXYQ01000028.1"/>
</dbReference>
<dbReference type="PATRIC" id="fig|80878.5.peg.1420"/>
<dbReference type="InterPro" id="IPR013595">
    <property type="entry name" value="Pept_S33_TAP-like_C"/>
</dbReference>
<comment type="similarity">
    <text evidence="1">Belongs to the peptidase S33 family.</text>
</comment>
<evidence type="ECO:0000259" key="5">
    <source>
        <dbReference type="Pfam" id="PF08386"/>
    </source>
</evidence>
<dbReference type="EMBL" id="JXYQ01000028">
    <property type="protein sequence ID" value="KJA10781.1"/>
    <property type="molecule type" value="Genomic_DNA"/>
</dbReference>
<dbReference type="Gene3D" id="3.40.50.1820">
    <property type="entry name" value="alpha/beta hydrolase"/>
    <property type="match status" value="1"/>
</dbReference>
<feature type="signal peptide" evidence="4">
    <location>
        <begin position="1"/>
        <end position="26"/>
    </location>
</feature>